<dbReference type="GO" id="GO:0015562">
    <property type="term" value="F:efflux transmembrane transporter activity"/>
    <property type="evidence" value="ECO:0007669"/>
    <property type="project" value="InterPro"/>
</dbReference>
<dbReference type="PANTHER" id="PTHR30203:SF24">
    <property type="entry name" value="BLR4935 PROTEIN"/>
    <property type="match status" value="1"/>
</dbReference>
<sequence>MCGRVIVWNLQTECLVRQYSKSLASVVGLALFIAVSATHAADLGRRNRDVPLPAPLTAGSFTAAVLARNASLSAMRQALVAAVSGIRSAGALPDPMLSVSAAPRAFGSAMGTGEDIEVSQALPWWGTLEVRKEIARADAEVARHDLEALRLRLAATARGVFADWVFVHRALAINASNQSVIGELRHIATVRYATGKVPQSDVLQADVERTMLAQQRLEWQRKIAVVAARMNALLDRPPTSPIPLPAALPAPAHLPPEVTLLQRTLTHPQLQALEAQERAARAKAALAGKQRYPQFQVSAGYNS</sequence>
<evidence type="ECO:0000313" key="1">
    <source>
        <dbReference type="EMBL" id="EQD27700.1"/>
    </source>
</evidence>
<feature type="non-terminal residue" evidence="1">
    <location>
        <position position="303"/>
    </location>
</feature>
<dbReference type="PANTHER" id="PTHR30203">
    <property type="entry name" value="OUTER MEMBRANE CATION EFFLUX PROTEIN"/>
    <property type="match status" value="1"/>
</dbReference>
<dbReference type="EMBL" id="AUZX01015947">
    <property type="protein sequence ID" value="EQD27700.1"/>
    <property type="molecule type" value="Genomic_DNA"/>
</dbReference>
<protein>
    <submittedName>
        <fullName evidence="1">Outer membrane efflux protein</fullName>
    </submittedName>
</protein>
<organism evidence="1">
    <name type="scientific">mine drainage metagenome</name>
    <dbReference type="NCBI Taxonomy" id="410659"/>
    <lineage>
        <taxon>unclassified sequences</taxon>
        <taxon>metagenomes</taxon>
        <taxon>ecological metagenomes</taxon>
    </lineage>
</organism>
<dbReference type="SUPFAM" id="SSF56954">
    <property type="entry name" value="Outer membrane efflux proteins (OEP)"/>
    <property type="match status" value="1"/>
</dbReference>
<proteinExistence type="predicted"/>
<dbReference type="AlphaFoldDB" id="T0ZD20"/>
<name>T0ZD20_9ZZZZ</name>
<dbReference type="Gene3D" id="1.20.1600.10">
    <property type="entry name" value="Outer membrane efflux proteins (OEP)"/>
    <property type="match status" value="1"/>
</dbReference>
<comment type="caution">
    <text evidence="1">The sequence shown here is derived from an EMBL/GenBank/DDBJ whole genome shotgun (WGS) entry which is preliminary data.</text>
</comment>
<accession>T0ZD20</accession>
<reference evidence="1" key="2">
    <citation type="journal article" date="2014" name="ISME J.">
        <title>Microbial stratification in low pH oxic and suboxic macroscopic growths along an acid mine drainage.</title>
        <authorList>
            <person name="Mendez-Garcia C."/>
            <person name="Mesa V."/>
            <person name="Sprenger R.R."/>
            <person name="Richter M."/>
            <person name="Diez M.S."/>
            <person name="Solano J."/>
            <person name="Bargiela R."/>
            <person name="Golyshina O.V."/>
            <person name="Manteca A."/>
            <person name="Ramos J.L."/>
            <person name="Gallego J.R."/>
            <person name="Llorente I."/>
            <person name="Martins Dos Santos V.A."/>
            <person name="Jensen O.N."/>
            <person name="Pelaez A.I."/>
            <person name="Sanchez J."/>
            <person name="Ferrer M."/>
        </authorList>
    </citation>
    <scope>NUCLEOTIDE SEQUENCE</scope>
</reference>
<reference evidence="1" key="1">
    <citation type="submission" date="2013-08" db="EMBL/GenBank/DDBJ databases">
        <authorList>
            <person name="Mendez C."/>
            <person name="Richter M."/>
            <person name="Ferrer M."/>
            <person name="Sanchez J."/>
        </authorList>
    </citation>
    <scope>NUCLEOTIDE SEQUENCE</scope>
</reference>
<gene>
    <name evidence="1" type="ORF">B1A_21578</name>
</gene>
<dbReference type="InterPro" id="IPR010131">
    <property type="entry name" value="MdtP/NodT-like"/>
</dbReference>